<feature type="region of interest" description="Disordered" evidence="1">
    <location>
        <begin position="1"/>
        <end position="34"/>
    </location>
</feature>
<keyword evidence="2" id="KW-0472">Membrane</keyword>
<sequence length="99" mass="11763">MKPEISREAERGEAESDRESERECTKERRREKESEPALLYVVIYTHFGELFTFFWPYLAWQEPPPKTASEFVFSDPENPIPVLNLQIYSLSKNQEMQSF</sequence>
<reference evidence="3 4" key="1">
    <citation type="submission" date="2024-03" db="EMBL/GenBank/DDBJ databases">
        <title>Adaptation during the transition from Ophiocordyceps entomopathogen to insect associate is accompanied by gene loss and intensified selection.</title>
        <authorList>
            <person name="Ward C.M."/>
            <person name="Onetto C.A."/>
            <person name="Borneman A.R."/>
        </authorList>
    </citation>
    <scope>NUCLEOTIDE SEQUENCE [LARGE SCALE GENOMIC DNA]</scope>
    <source>
        <strain evidence="3">AWRI1</strain>
        <tissue evidence="3">Single Adult Female</tissue>
    </source>
</reference>
<dbReference type="Proteomes" id="UP001367676">
    <property type="component" value="Unassembled WGS sequence"/>
</dbReference>
<evidence type="ECO:0000313" key="3">
    <source>
        <dbReference type="EMBL" id="KAK7579834.1"/>
    </source>
</evidence>
<name>A0AAN9TCY0_9HEMI</name>
<comment type="caution">
    <text evidence="3">The sequence shown here is derived from an EMBL/GenBank/DDBJ whole genome shotgun (WGS) entry which is preliminary data.</text>
</comment>
<proteinExistence type="predicted"/>
<dbReference type="EMBL" id="JBBCAQ010000034">
    <property type="protein sequence ID" value="KAK7579834.1"/>
    <property type="molecule type" value="Genomic_DNA"/>
</dbReference>
<accession>A0AAN9TCY0</accession>
<gene>
    <name evidence="3" type="ORF">V9T40_000463</name>
</gene>
<protein>
    <submittedName>
        <fullName evidence="3">Uncharacterized protein</fullName>
    </submittedName>
</protein>
<keyword evidence="2" id="KW-1133">Transmembrane helix</keyword>
<dbReference type="AlphaFoldDB" id="A0AAN9TCY0"/>
<evidence type="ECO:0000256" key="1">
    <source>
        <dbReference type="SAM" id="MobiDB-lite"/>
    </source>
</evidence>
<keyword evidence="4" id="KW-1185">Reference proteome</keyword>
<feature type="transmembrane region" description="Helical" evidence="2">
    <location>
        <begin position="37"/>
        <end position="58"/>
    </location>
</feature>
<evidence type="ECO:0000313" key="4">
    <source>
        <dbReference type="Proteomes" id="UP001367676"/>
    </source>
</evidence>
<keyword evidence="2" id="KW-0812">Transmembrane</keyword>
<organism evidence="3 4">
    <name type="scientific">Parthenolecanium corni</name>
    <dbReference type="NCBI Taxonomy" id="536013"/>
    <lineage>
        <taxon>Eukaryota</taxon>
        <taxon>Metazoa</taxon>
        <taxon>Ecdysozoa</taxon>
        <taxon>Arthropoda</taxon>
        <taxon>Hexapoda</taxon>
        <taxon>Insecta</taxon>
        <taxon>Pterygota</taxon>
        <taxon>Neoptera</taxon>
        <taxon>Paraneoptera</taxon>
        <taxon>Hemiptera</taxon>
        <taxon>Sternorrhyncha</taxon>
        <taxon>Coccoidea</taxon>
        <taxon>Coccidae</taxon>
        <taxon>Parthenolecanium</taxon>
    </lineage>
</organism>
<evidence type="ECO:0000256" key="2">
    <source>
        <dbReference type="SAM" id="Phobius"/>
    </source>
</evidence>